<dbReference type="AlphaFoldDB" id="A0AAV0BAL6"/>
<proteinExistence type="predicted"/>
<feature type="compositionally biased region" description="Basic and acidic residues" evidence="1">
    <location>
        <begin position="332"/>
        <end position="349"/>
    </location>
</feature>
<feature type="compositionally biased region" description="Low complexity" evidence="1">
    <location>
        <begin position="78"/>
        <end position="92"/>
    </location>
</feature>
<dbReference type="Proteomes" id="UP001153365">
    <property type="component" value="Unassembled WGS sequence"/>
</dbReference>
<feature type="region of interest" description="Disordered" evidence="1">
    <location>
        <begin position="451"/>
        <end position="484"/>
    </location>
</feature>
<evidence type="ECO:0000256" key="1">
    <source>
        <dbReference type="SAM" id="MobiDB-lite"/>
    </source>
</evidence>
<feature type="compositionally biased region" description="Polar residues" evidence="1">
    <location>
        <begin position="265"/>
        <end position="296"/>
    </location>
</feature>
<feature type="compositionally biased region" description="Low complexity" evidence="1">
    <location>
        <begin position="109"/>
        <end position="119"/>
    </location>
</feature>
<feature type="compositionally biased region" description="Acidic residues" evidence="1">
    <location>
        <begin position="35"/>
        <end position="56"/>
    </location>
</feature>
<evidence type="ECO:0000313" key="2">
    <source>
        <dbReference type="EMBL" id="CAH7683185.1"/>
    </source>
</evidence>
<protein>
    <submittedName>
        <fullName evidence="2">Expressed protein</fullName>
    </submittedName>
</protein>
<accession>A0AAV0BAL6</accession>
<keyword evidence="3" id="KW-1185">Reference proteome</keyword>
<feature type="region of interest" description="Disordered" evidence="1">
    <location>
        <begin position="329"/>
        <end position="349"/>
    </location>
</feature>
<organism evidence="2 3">
    <name type="scientific">Phakopsora pachyrhizi</name>
    <name type="common">Asian soybean rust disease fungus</name>
    <dbReference type="NCBI Taxonomy" id="170000"/>
    <lineage>
        <taxon>Eukaryota</taxon>
        <taxon>Fungi</taxon>
        <taxon>Dikarya</taxon>
        <taxon>Basidiomycota</taxon>
        <taxon>Pucciniomycotina</taxon>
        <taxon>Pucciniomycetes</taxon>
        <taxon>Pucciniales</taxon>
        <taxon>Phakopsoraceae</taxon>
        <taxon>Phakopsora</taxon>
    </lineage>
</organism>
<sequence>MLPNIPGLYPVSIDQSIIDQEFFNHQSNNRGINDADADDDDDDDDDEYQTEDENELWFEVSELPSPITTQPPLRHRLSNNSKSSSNLPPLASESKFCPPSRLNSRQKPSRSSTNSSIRSVVFRSRNSARRLIDLPSNSTLRNKYSNHSLLSFRERDSIYSLKSFKSCSSQDVLNFQDASDEAEWMDIDGGGAYEDLDKAEEIVKEASRLSAIDSSKALESAAKARLRYSALTEALRLPDLNSSTTTTTTSNSSCLLSIRSSFQSPNQDTSTPSAKNSHHSCQAQEDSNSLRSTSSSVDCITSEDSSHLDQTSSPAVPLFTRVCSISAHGGKPVRDINSKRTHTQDNLHEGTTKVISKAEWGLSLARPSTASRFSPDSPSVQNPLHPRWRRKPLLLRPSPPALPANEPSRRERNRQLSSLSNNSSLISLESSNLELNSSNDTNLRYRNYTNPLLGQATTSPTPTDGSRNNSSMTETSTLTSEDRTSLPEFESIIDYSAAKCGFGETLRDGEQVRYSVLAHVVPKSFEESQFERVGLSIFMEDGRAAEDGQVLNYKLVPFKEPIAGSASKKLDDLNSSVSVEILSQVGEKPGFYYSNAADDHAPFSQLPIKLDSGKSSLCNITPTTGISSRSSHNSGGEATEYPTLKSSHEVHLSKVDMELGDKKYSKSARLRRSIYSLAKYGGKSSSPSLDSRRTTEMASELLPRLDQASISDLSVSPPSTPISIGHQSKDQDFTIKIGRADSQSTSTYEFDRASVGSSKDHLAPYGSDWPRLKQRSSSLQEISEEQMINRKSQQDVAETQQNVADTLKALESDTGNYRNNSIRSLDDQKTMNRLERMTFGLKKERRLVDVRRDLETEREYEKPIRLRKIKGRSKAISGPILIERSDEERVLWKMIQKS</sequence>
<feature type="region of interest" description="Disordered" evidence="1">
    <location>
        <begin position="709"/>
        <end position="728"/>
    </location>
</feature>
<feature type="compositionally biased region" description="Low complexity" evidence="1">
    <location>
        <begin position="470"/>
        <end position="479"/>
    </location>
</feature>
<feature type="compositionally biased region" description="Polar residues" evidence="1">
    <location>
        <begin position="451"/>
        <end position="469"/>
    </location>
</feature>
<name>A0AAV0BAL6_PHAPC</name>
<feature type="compositionally biased region" description="Polar residues" evidence="1">
    <location>
        <begin position="709"/>
        <end position="726"/>
    </location>
</feature>
<feature type="region of interest" description="Disordered" evidence="1">
    <location>
        <begin position="367"/>
        <end position="419"/>
    </location>
</feature>
<feature type="region of interest" description="Disordered" evidence="1">
    <location>
        <begin position="25"/>
        <end position="119"/>
    </location>
</feature>
<gene>
    <name evidence="2" type="ORF">PPACK8108_LOCUS16561</name>
</gene>
<dbReference type="EMBL" id="CALTRL010004520">
    <property type="protein sequence ID" value="CAH7683185.1"/>
    <property type="molecule type" value="Genomic_DNA"/>
</dbReference>
<feature type="region of interest" description="Disordered" evidence="1">
    <location>
        <begin position="262"/>
        <end position="296"/>
    </location>
</feature>
<comment type="caution">
    <text evidence="2">The sequence shown here is derived from an EMBL/GenBank/DDBJ whole genome shotgun (WGS) entry which is preliminary data.</text>
</comment>
<feature type="compositionally biased region" description="Polar residues" evidence="1">
    <location>
        <begin position="367"/>
        <end position="382"/>
    </location>
</feature>
<reference evidence="2" key="1">
    <citation type="submission" date="2022-06" db="EMBL/GenBank/DDBJ databases">
        <authorList>
            <consortium name="SYNGENTA / RWTH Aachen University"/>
        </authorList>
    </citation>
    <scope>NUCLEOTIDE SEQUENCE</scope>
</reference>
<evidence type="ECO:0000313" key="3">
    <source>
        <dbReference type="Proteomes" id="UP001153365"/>
    </source>
</evidence>